<accession>A0AAV3YSW0</accession>
<dbReference type="PANTHER" id="PTHR46599">
    <property type="entry name" value="PIGGYBAC TRANSPOSABLE ELEMENT-DERIVED PROTEIN 4"/>
    <property type="match status" value="1"/>
</dbReference>
<proteinExistence type="predicted"/>
<organism evidence="2 3">
    <name type="scientific">Plakobranchus ocellatus</name>
    <dbReference type="NCBI Taxonomy" id="259542"/>
    <lineage>
        <taxon>Eukaryota</taxon>
        <taxon>Metazoa</taxon>
        <taxon>Spiralia</taxon>
        <taxon>Lophotrochozoa</taxon>
        <taxon>Mollusca</taxon>
        <taxon>Gastropoda</taxon>
        <taxon>Heterobranchia</taxon>
        <taxon>Euthyneura</taxon>
        <taxon>Panpulmonata</taxon>
        <taxon>Sacoglossa</taxon>
        <taxon>Placobranchoidea</taxon>
        <taxon>Plakobranchidae</taxon>
        <taxon>Plakobranchus</taxon>
    </lineage>
</organism>
<evidence type="ECO:0000313" key="3">
    <source>
        <dbReference type="Proteomes" id="UP000735302"/>
    </source>
</evidence>
<keyword evidence="3" id="KW-1185">Reference proteome</keyword>
<comment type="caution">
    <text evidence="2">The sequence shown here is derived from an EMBL/GenBank/DDBJ whole genome shotgun (WGS) entry which is preliminary data.</text>
</comment>
<evidence type="ECO:0000259" key="1">
    <source>
        <dbReference type="Pfam" id="PF13843"/>
    </source>
</evidence>
<dbReference type="Proteomes" id="UP000735302">
    <property type="component" value="Unassembled WGS sequence"/>
</dbReference>
<evidence type="ECO:0000313" key="2">
    <source>
        <dbReference type="EMBL" id="GFN86475.1"/>
    </source>
</evidence>
<dbReference type="Pfam" id="PF13843">
    <property type="entry name" value="DDE_Tnp_1_7"/>
    <property type="match status" value="1"/>
</dbReference>
<dbReference type="InterPro" id="IPR029526">
    <property type="entry name" value="PGBD"/>
</dbReference>
<feature type="domain" description="PiggyBac transposable element-derived protein" evidence="1">
    <location>
        <begin position="8"/>
        <end position="158"/>
    </location>
</feature>
<dbReference type="AlphaFoldDB" id="A0AAV3YSW0"/>
<reference evidence="2 3" key="1">
    <citation type="journal article" date="2021" name="Elife">
        <title>Chloroplast acquisition without the gene transfer in kleptoplastic sea slugs, Plakobranchus ocellatus.</title>
        <authorList>
            <person name="Maeda T."/>
            <person name="Takahashi S."/>
            <person name="Yoshida T."/>
            <person name="Shimamura S."/>
            <person name="Takaki Y."/>
            <person name="Nagai Y."/>
            <person name="Toyoda A."/>
            <person name="Suzuki Y."/>
            <person name="Arimoto A."/>
            <person name="Ishii H."/>
            <person name="Satoh N."/>
            <person name="Nishiyama T."/>
            <person name="Hasebe M."/>
            <person name="Maruyama T."/>
            <person name="Minagawa J."/>
            <person name="Obokata J."/>
            <person name="Shigenobu S."/>
        </authorList>
    </citation>
    <scope>NUCLEOTIDE SEQUENCE [LARGE SCALE GENOMIC DNA]</scope>
</reference>
<dbReference type="EMBL" id="BLXT01001518">
    <property type="protein sequence ID" value="GFN86475.1"/>
    <property type="molecule type" value="Genomic_DNA"/>
</dbReference>
<protein>
    <submittedName>
        <fullName evidence="2">PiggyBac transposase uribo2</fullName>
    </submittedName>
</protein>
<sequence>MQESQLLIKGYRLFTDNFYTKPKTAEFLFANKTALVGTVRVNSVGMPKNVAKQKLQVGEAKFWRKYPSDMLAVTFREKKSQTKPVLAHSTCHDAGMETKTIKGKQKTKPVLIFYYNKYMGGVDLSDKKIYHYAAERSTRRYWKKIFHNLIDIAILDSWILFSLSTGKKLDRERFIIEVVENLCEGDDIANSLPQHLSFRLSRLSNIVSFASTARKRKIAMFAVTGCKTREAVLAKRDLVDRHLPYPISHRSSQSISMNSKRMLFQDTITKHFCTILLEPSSLSLQSHDFEGGKWSRWII</sequence>
<name>A0AAV3YSW0_9GAST</name>
<dbReference type="PANTHER" id="PTHR46599:SF3">
    <property type="entry name" value="PIGGYBAC TRANSPOSABLE ELEMENT-DERIVED PROTEIN 4"/>
    <property type="match status" value="1"/>
</dbReference>
<gene>
    <name evidence="2" type="ORF">PoB_001298100</name>
</gene>